<dbReference type="GO" id="GO:0016020">
    <property type="term" value="C:membrane"/>
    <property type="evidence" value="ECO:0007669"/>
    <property type="project" value="UniProtKB-SubCell"/>
</dbReference>
<dbReference type="FunFam" id="3.40.33.10:FF:000008">
    <property type="entry name" value="GLI pathogenesis-related 1 (Glioma)"/>
    <property type="match status" value="1"/>
</dbReference>
<dbReference type="Pfam" id="PF00188">
    <property type="entry name" value="CAP"/>
    <property type="match status" value="1"/>
</dbReference>
<sequence>MWVALAVTAWTVSLVLSYGNTAVSLPDIENEDFIKDCVRSHNKFRSEVNPRASDMLYMTWDPVLARVAKTWARNCQFAHNTQLHSSFKLHPNFSSLGENIWAGSLPQFSASSAITAWHNEIEYYEFRTQKCTWVCGHYTQVVWAASYKVGCAVQFCPSIHGTNIHDGAFFICNYGPGQYRGQPYTEGSSCSACPKDDQCLDNLCIGFRHKEYPSVALIMTTNKLSTQDLLNFWKTKKTCEVSTVSCRVVIFTPLPQHFFSQLSEPVISLPVPPPFISFTAVLLGELRRMQPLRNEPLLRVSAY</sequence>
<keyword evidence="4" id="KW-0472">Membrane</keyword>
<dbReference type="CDD" id="cd05385">
    <property type="entry name" value="CAP_GLIPR1-like"/>
    <property type="match status" value="1"/>
</dbReference>
<dbReference type="PRINTS" id="PR00837">
    <property type="entry name" value="V5TPXLIKE"/>
</dbReference>
<evidence type="ECO:0000256" key="4">
    <source>
        <dbReference type="ARBA" id="ARBA00023136"/>
    </source>
</evidence>
<organism evidence="7 8">
    <name type="scientific">Suricata suricatta</name>
    <name type="common">Meerkat</name>
    <dbReference type="NCBI Taxonomy" id="37032"/>
    <lineage>
        <taxon>Eukaryota</taxon>
        <taxon>Metazoa</taxon>
        <taxon>Chordata</taxon>
        <taxon>Craniata</taxon>
        <taxon>Vertebrata</taxon>
        <taxon>Euteleostomi</taxon>
        <taxon>Mammalia</taxon>
        <taxon>Eutheria</taxon>
        <taxon>Laurasiatheria</taxon>
        <taxon>Carnivora</taxon>
        <taxon>Feliformia</taxon>
        <taxon>Herpestidae</taxon>
        <taxon>Suricata</taxon>
    </lineage>
</organism>
<dbReference type="InterPro" id="IPR014044">
    <property type="entry name" value="CAP_dom"/>
</dbReference>
<dbReference type="PRINTS" id="PR00838">
    <property type="entry name" value="V5ALLERGEN"/>
</dbReference>
<dbReference type="PANTHER" id="PTHR10334">
    <property type="entry name" value="CYSTEINE-RICH SECRETORY PROTEIN-RELATED"/>
    <property type="match status" value="1"/>
</dbReference>
<dbReference type="GO" id="GO:0005576">
    <property type="term" value="C:extracellular region"/>
    <property type="evidence" value="ECO:0007669"/>
    <property type="project" value="InterPro"/>
</dbReference>
<proteinExistence type="inferred from homology"/>
<dbReference type="AlphaFoldDB" id="A0A673TVT9"/>
<dbReference type="SMART" id="SM00198">
    <property type="entry name" value="SCP"/>
    <property type="match status" value="1"/>
</dbReference>
<evidence type="ECO:0000256" key="3">
    <source>
        <dbReference type="ARBA" id="ARBA00022729"/>
    </source>
</evidence>
<comment type="subcellular location">
    <subcellularLocation>
        <location evidence="1">Membrane</location>
    </subcellularLocation>
</comment>
<gene>
    <name evidence="7" type="primary">GLIPR1</name>
</gene>
<evidence type="ECO:0000256" key="1">
    <source>
        <dbReference type="ARBA" id="ARBA00004370"/>
    </source>
</evidence>
<dbReference type="InterPro" id="IPR035940">
    <property type="entry name" value="CAP_sf"/>
</dbReference>
<name>A0A673TVT9_SURSU</name>
<keyword evidence="8" id="KW-1185">Reference proteome</keyword>
<reference evidence="7 8" key="1">
    <citation type="submission" date="2019-05" db="EMBL/GenBank/DDBJ databases">
        <title>A Chromosome-scale Meerkat (S. suricatta) Genome Assembly.</title>
        <authorList>
            <person name="Dudchenko O."/>
            <person name="Lieberman Aiden E."/>
            <person name="Tung J."/>
            <person name="Barreiro L.B."/>
            <person name="Clutton-Brock T.H."/>
        </authorList>
    </citation>
    <scope>NUCLEOTIDE SEQUENCE [LARGE SCALE GENOMIC DNA]</scope>
</reference>
<dbReference type="InterPro" id="IPR001283">
    <property type="entry name" value="CRISP-related"/>
</dbReference>
<feature type="domain" description="SCP" evidence="6">
    <location>
        <begin position="32"/>
        <end position="181"/>
    </location>
</feature>
<evidence type="ECO:0000313" key="8">
    <source>
        <dbReference type="Proteomes" id="UP000472268"/>
    </source>
</evidence>
<evidence type="ECO:0000259" key="6">
    <source>
        <dbReference type="SMART" id="SM00198"/>
    </source>
</evidence>
<feature type="chain" id="PRO_5025411853" description="SCP domain-containing protein" evidence="5">
    <location>
        <begin position="18"/>
        <end position="303"/>
    </location>
</feature>
<reference evidence="7" key="2">
    <citation type="submission" date="2025-08" db="UniProtKB">
        <authorList>
            <consortium name="Ensembl"/>
        </authorList>
    </citation>
    <scope>IDENTIFICATION</scope>
</reference>
<dbReference type="InterPro" id="IPR018244">
    <property type="entry name" value="Allrgn_V5/Tpx1_CS"/>
</dbReference>
<comment type="similarity">
    <text evidence="2">Belongs to the CRISP family.</text>
</comment>
<dbReference type="PROSITE" id="PS01009">
    <property type="entry name" value="CRISP_1"/>
    <property type="match status" value="1"/>
</dbReference>
<dbReference type="Ensembl" id="ENSSSUT00005018261.1">
    <property type="protein sequence ID" value="ENSSSUP00005016013.1"/>
    <property type="gene ID" value="ENSSSUG00005010306.1"/>
</dbReference>
<keyword evidence="3 5" id="KW-0732">Signal</keyword>
<feature type="signal peptide" evidence="5">
    <location>
        <begin position="1"/>
        <end position="17"/>
    </location>
</feature>
<dbReference type="SUPFAM" id="SSF55797">
    <property type="entry name" value="PR-1-like"/>
    <property type="match status" value="1"/>
</dbReference>
<dbReference type="InterPro" id="IPR034121">
    <property type="entry name" value="SCP_GLIPR-1-like"/>
</dbReference>
<dbReference type="Proteomes" id="UP000472268">
    <property type="component" value="Chromosome 10"/>
</dbReference>
<reference evidence="7" key="3">
    <citation type="submission" date="2025-09" db="UniProtKB">
        <authorList>
            <consortium name="Ensembl"/>
        </authorList>
    </citation>
    <scope>IDENTIFICATION</scope>
</reference>
<dbReference type="Gene3D" id="3.40.33.10">
    <property type="entry name" value="CAP"/>
    <property type="match status" value="1"/>
</dbReference>
<accession>A0A673TVT9</accession>
<protein>
    <recommendedName>
        <fullName evidence="6">SCP domain-containing protein</fullName>
    </recommendedName>
</protein>
<dbReference type="InterPro" id="IPR002413">
    <property type="entry name" value="V5_allergen-like"/>
</dbReference>
<evidence type="ECO:0000313" key="7">
    <source>
        <dbReference type="Ensembl" id="ENSSSUP00005016013.1"/>
    </source>
</evidence>
<evidence type="ECO:0000256" key="5">
    <source>
        <dbReference type="SAM" id="SignalP"/>
    </source>
</evidence>
<evidence type="ECO:0000256" key="2">
    <source>
        <dbReference type="ARBA" id="ARBA00009923"/>
    </source>
</evidence>